<keyword evidence="15" id="KW-1185">Reference proteome</keyword>
<dbReference type="InterPro" id="IPR002528">
    <property type="entry name" value="MATE_fam"/>
</dbReference>
<evidence type="ECO:0000256" key="12">
    <source>
        <dbReference type="ARBA" id="ARBA00031636"/>
    </source>
</evidence>
<comment type="subcellular location">
    <subcellularLocation>
        <location evidence="2">Cell membrane</location>
        <topology evidence="2">Multi-pass membrane protein</topology>
    </subcellularLocation>
</comment>
<dbReference type="PANTHER" id="PTHR43298">
    <property type="entry name" value="MULTIDRUG RESISTANCE PROTEIN NORM-RELATED"/>
    <property type="match status" value="1"/>
</dbReference>
<dbReference type="EMBL" id="JAGGLI010000001">
    <property type="protein sequence ID" value="MBP2026302.1"/>
    <property type="molecule type" value="Genomic_DNA"/>
</dbReference>
<feature type="transmembrane region" description="Helical" evidence="13">
    <location>
        <begin position="286"/>
        <end position="306"/>
    </location>
</feature>
<dbReference type="RefSeq" id="WP_209658221.1">
    <property type="nucleotide sequence ID" value="NZ_JAGGLI010000001.1"/>
</dbReference>
<organism evidence="14 15">
    <name type="scientific">Acetoanaerobium pronyense</name>
    <dbReference type="NCBI Taxonomy" id="1482736"/>
    <lineage>
        <taxon>Bacteria</taxon>
        <taxon>Bacillati</taxon>
        <taxon>Bacillota</taxon>
        <taxon>Clostridia</taxon>
        <taxon>Peptostreptococcales</taxon>
        <taxon>Filifactoraceae</taxon>
        <taxon>Acetoanaerobium</taxon>
    </lineage>
</organism>
<keyword evidence="11 13" id="KW-0472">Membrane</keyword>
<protein>
    <recommendedName>
        <fullName evidence="4">Probable multidrug resistance protein NorM</fullName>
    </recommendedName>
    <alternativeName>
        <fullName evidence="12">Multidrug-efflux transporter</fullName>
    </alternativeName>
</protein>
<keyword evidence="7" id="KW-1003">Cell membrane</keyword>
<keyword evidence="5" id="KW-0813">Transport</keyword>
<keyword evidence="9 13" id="KW-1133">Transmembrane helix</keyword>
<evidence type="ECO:0000256" key="9">
    <source>
        <dbReference type="ARBA" id="ARBA00022989"/>
    </source>
</evidence>
<evidence type="ECO:0000256" key="4">
    <source>
        <dbReference type="ARBA" id="ARBA00020268"/>
    </source>
</evidence>
<reference evidence="14 15" key="1">
    <citation type="submission" date="2021-03" db="EMBL/GenBank/DDBJ databases">
        <title>Genomic Encyclopedia of Type Strains, Phase IV (KMG-IV): sequencing the most valuable type-strain genomes for metagenomic binning, comparative biology and taxonomic classification.</title>
        <authorList>
            <person name="Goeker M."/>
        </authorList>
    </citation>
    <scope>NUCLEOTIDE SEQUENCE [LARGE SCALE GENOMIC DNA]</scope>
    <source>
        <strain evidence="14 15">DSM 27512</strain>
    </source>
</reference>
<dbReference type="CDD" id="cd13140">
    <property type="entry name" value="MATE_like_1"/>
    <property type="match status" value="1"/>
</dbReference>
<proteinExistence type="inferred from homology"/>
<evidence type="ECO:0000256" key="10">
    <source>
        <dbReference type="ARBA" id="ARBA00023065"/>
    </source>
</evidence>
<name>A0ABS4KEW9_9FIRM</name>
<feature type="transmembrane region" description="Helical" evidence="13">
    <location>
        <begin position="318"/>
        <end position="347"/>
    </location>
</feature>
<sequence>MKSYNLTEGSISKALITLALPIMGTSFVQMAYNLTDMMWVGRLGSLSVAAVGTGGFFTWFSMALIMISKIGAEVRVSQSIGRNDDILAKRYIKSSIQINLFFSIVYSLILILFKNQLIGFFNLGNEEVITKATDYLSIIGIGMVFSFINPVFTAIWNGYGNSKVPFRVNALGLIANMILDPLLILGFGFIPALGVKGAAIATVFSQLVVFSVFLVYAIKTPKLFSSLRLFTNIDWEKIKDVYFLGLPAALQSGMFTVFAMFIARIVAVWGPVPVAVQRVGSQIEAISWMTAGGFSTAISAFTGQNYGAGKWDRIYKGYFTGLFLVSLVGIFATLLLIFAGGPIFSIFLSEKEALGIGVAYLKILGYSQLFMCIEILTSGAFNGLGRTVPPSVIGIIFNALRIPAAIFLSSATSLGLDGVWWSISISSVFKGIILTTWFIGLLTRYKKKTGTVIPNLI</sequence>
<feature type="transmembrane region" description="Helical" evidence="13">
    <location>
        <begin position="44"/>
        <end position="67"/>
    </location>
</feature>
<keyword evidence="8 13" id="KW-0812">Transmembrane</keyword>
<feature type="transmembrane region" description="Helical" evidence="13">
    <location>
        <begin position="98"/>
        <end position="123"/>
    </location>
</feature>
<gene>
    <name evidence="14" type="ORF">J2Z35_000091</name>
</gene>
<evidence type="ECO:0000256" key="5">
    <source>
        <dbReference type="ARBA" id="ARBA00022448"/>
    </source>
</evidence>
<feature type="transmembrane region" description="Helical" evidence="13">
    <location>
        <begin position="198"/>
        <end position="218"/>
    </location>
</feature>
<evidence type="ECO:0000256" key="3">
    <source>
        <dbReference type="ARBA" id="ARBA00010199"/>
    </source>
</evidence>
<dbReference type="NCBIfam" id="TIGR00797">
    <property type="entry name" value="matE"/>
    <property type="match status" value="1"/>
</dbReference>
<evidence type="ECO:0000313" key="15">
    <source>
        <dbReference type="Proteomes" id="UP001314903"/>
    </source>
</evidence>
<keyword evidence="6" id="KW-0050">Antiport</keyword>
<feature type="transmembrane region" description="Helical" evidence="13">
    <location>
        <begin position="388"/>
        <end position="408"/>
    </location>
</feature>
<dbReference type="Proteomes" id="UP001314903">
    <property type="component" value="Unassembled WGS sequence"/>
</dbReference>
<dbReference type="PIRSF" id="PIRSF006603">
    <property type="entry name" value="DinF"/>
    <property type="match status" value="1"/>
</dbReference>
<dbReference type="Pfam" id="PF01554">
    <property type="entry name" value="MatE"/>
    <property type="match status" value="2"/>
</dbReference>
<dbReference type="PANTHER" id="PTHR43298:SF2">
    <property type="entry name" value="FMN_FAD EXPORTER YEEO-RELATED"/>
    <property type="match status" value="1"/>
</dbReference>
<evidence type="ECO:0000256" key="8">
    <source>
        <dbReference type="ARBA" id="ARBA00022692"/>
    </source>
</evidence>
<comment type="function">
    <text evidence="1">Multidrug efflux pump.</text>
</comment>
<evidence type="ECO:0000313" key="14">
    <source>
        <dbReference type="EMBL" id="MBP2026302.1"/>
    </source>
</evidence>
<evidence type="ECO:0000256" key="1">
    <source>
        <dbReference type="ARBA" id="ARBA00003408"/>
    </source>
</evidence>
<evidence type="ECO:0000256" key="6">
    <source>
        <dbReference type="ARBA" id="ARBA00022449"/>
    </source>
</evidence>
<feature type="transmembrane region" description="Helical" evidence="13">
    <location>
        <begin position="135"/>
        <end position="156"/>
    </location>
</feature>
<comment type="caution">
    <text evidence="14">The sequence shown here is derived from an EMBL/GenBank/DDBJ whole genome shotgun (WGS) entry which is preliminary data.</text>
</comment>
<evidence type="ECO:0000256" key="7">
    <source>
        <dbReference type="ARBA" id="ARBA00022475"/>
    </source>
</evidence>
<feature type="transmembrane region" description="Helical" evidence="13">
    <location>
        <begin position="353"/>
        <end position="376"/>
    </location>
</feature>
<evidence type="ECO:0000256" key="13">
    <source>
        <dbReference type="SAM" id="Phobius"/>
    </source>
</evidence>
<evidence type="ECO:0000256" key="2">
    <source>
        <dbReference type="ARBA" id="ARBA00004651"/>
    </source>
</evidence>
<feature type="transmembrane region" description="Helical" evidence="13">
    <location>
        <begin position="420"/>
        <end position="442"/>
    </location>
</feature>
<feature type="transmembrane region" description="Helical" evidence="13">
    <location>
        <begin position="168"/>
        <end position="192"/>
    </location>
</feature>
<accession>A0ABS4KEW9</accession>
<dbReference type="InterPro" id="IPR050222">
    <property type="entry name" value="MATE_MdtK"/>
</dbReference>
<dbReference type="InterPro" id="IPR048279">
    <property type="entry name" value="MdtK-like"/>
</dbReference>
<keyword evidence="10" id="KW-0406">Ion transport</keyword>
<feature type="transmembrane region" description="Helical" evidence="13">
    <location>
        <begin position="241"/>
        <end position="266"/>
    </location>
</feature>
<evidence type="ECO:0000256" key="11">
    <source>
        <dbReference type="ARBA" id="ARBA00023136"/>
    </source>
</evidence>
<comment type="similarity">
    <text evidence="3">Belongs to the multi antimicrobial extrusion (MATE) (TC 2.A.66.1) family.</text>
</comment>
<feature type="transmembrane region" description="Helical" evidence="13">
    <location>
        <begin position="12"/>
        <end position="32"/>
    </location>
</feature>